<sequence>MEQTPEYVDNDILLQKLPMDLVKHCLSYDKRFVIRKGHIIQINRIPRSDARYGTLEKIPIIEYNKTPYNQTVFVSYLDAKDRGNKYYFALTIMLDTSKDKMMYYVRKIDSNSNKEVNIKRYNILN</sequence>
<name>A0A6C0LD62_9ZZZZ</name>
<accession>A0A6C0LD62</accession>
<dbReference type="EMBL" id="MN740471">
    <property type="protein sequence ID" value="QHU28280.1"/>
    <property type="molecule type" value="Genomic_DNA"/>
</dbReference>
<reference evidence="1" key="1">
    <citation type="journal article" date="2020" name="Nature">
        <title>Giant virus diversity and host interactions through global metagenomics.</title>
        <authorList>
            <person name="Schulz F."/>
            <person name="Roux S."/>
            <person name="Paez-Espino D."/>
            <person name="Jungbluth S."/>
            <person name="Walsh D.A."/>
            <person name="Denef V.J."/>
            <person name="McMahon K.D."/>
            <person name="Konstantinidis K.T."/>
            <person name="Eloe-Fadrosh E.A."/>
            <person name="Kyrpides N.C."/>
            <person name="Woyke T."/>
        </authorList>
    </citation>
    <scope>NUCLEOTIDE SEQUENCE</scope>
    <source>
        <strain evidence="1">GVMAG-M-3300027770-73</strain>
    </source>
</reference>
<protein>
    <submittedName>
        <fullName evidence="1">Uncharacterized protein</fullName>
    </submittedName>
</protein>
<organism evidence="1">
    <name type="scientific">viral metagenome</name>
    <dbReference type="NCBI Taxonomy" id="1070528"/>
    <lineage>
        <taxon>unclassified sequences</taxon>
        <taxon>metagenomes</taxon>
        <taxon>organismal metagenomes</taxon>
    </lineage>
</organism>
<dbReference type="AlphaFoldDB" id="A0A6C0LD62"/>
<proteinExistence type="predicted"/>
<evidence type="ECO:0000313" key="1">
    <source>
        <dbReference type="EMBL" id="QHU28280.1"/>
    </source>
</evidence>